<dbReference type="AlphaFoldDB" id="A0A2C9VSS7"/>
<evidence type="ECO:0000313" key="1">
    <source>
        <dbReference type="EMBL" id="OAY49071.1"/>
    </source>
</evidence>
<proteinExistence type="predicted"/>
<gene>
    <name evidence="1" type="ORF">MANES_05G027200</name>
</gene>
<name>A0A2C9VSS7_MANES</name>
<protein>
    <submittedName>
        <fullName evidence="1">Uncharacterized protein</fullName>
    </submittedName>
</protein>
<dbReference type="EMBL" id="CM004391">
    <property type="protein sequence ID" value="OAY49071.1"/>
    <property type="molecule type" value="Genomic_DNA"/>
</dbReference>
<organism evidence="1">
    <name type="scientific">Manihot esculenta</name>
    <name type="common">Cassava</name>
    <name type="synonym">Jatropha manihot</name>
    <dbReference type="NCBI Taxonomy" id="3983"/>
    <lineage>
        <taxon>Eukaryota</taxon>
        <taxon>Viridiplantae</taxon>
        <taxon>Streptophyta</taxon>
        <taxon>Embryophyta</taxon>
        <taxon>Tracheophyta</taxon>
        <taxon>Spermatophyta</taxon>
        <taxon>Magnoliopsida</taxon>
        <taxon>eudicotyledons</taxon>
        <taxon>Gunneridae</taxon>
        <taxon>Pentapetalae</taxon>
        <taxon>rosids</taxon>
        <taxon>fabids</taxon>
        <taxon>Malpighiales</taxon>
        <taxon>Euphorbiaceae</taxon>
        <taxon>Crotonoideae</taxon>
        <taxon>Manihoteae</taxon>
        <taxon>Manihot</taxon>
    </lineage>
</organism>
<sequence length="33" mass="3642">MSTSSNPGAVVLDKVLLYIKFRRSMRAASSVEK</sequence>
<reference evidence="1" key="1">
    <citation type="submission" date="2016-02" db="EMBL/GenBank/DDBJ databases">
        <title>WGS assembly of Manihot esculenta.</title>
        <authorList>
            <person name="Bredeson J.V."/>
            <person name="Prochnik S.E."/>
            <person name="Lyons J.B."/>
            <person name="Schmutz J."/>
            <person name="Grimwood J."/>
            <person name="Vrebalov J."/>
            <person name="Bart R.S."/>
            <person name="Amuge T."/>
            <person name="Ferguson M.E."/>
            <person name="Green R."/>
            <person name="Putnam N."/>
            <person name="Stites J."/>
            <person name="Rounsley S."/>
            <person name="Rokhsar D.S."/>
        </authorList>
    </citation>
    <scope>NUCLEOTIDE SEQUENCE [LARGE SCALE GENOMIC DNA]</scope>
    <source>
        <tissue evidence="1">Leaf</tissue>
    </source>
</reference>
<accession>A0A2C9VSS7</accession>